<proteinExistence type="predicted"/>
<comment type="caution">
    <text evidence="8">The sequence shown here is derived from an EMBL/GenBank/DDBJ whole genome shotgun (WGS) entry which is preliminary data.</text>
</comment>
<keyword evidence="5" id="KW-1133">Transmembrane helix</keyword>
<dbReference type="InterPro" id="IPR027417">
    <property type="entry name" value="P-loop_NTPase"/>
</dbReference>
<keyword evidence="3" id="KW-0812">Transmembrane</keyword>
<evidence type="ECO:0000256" key="3">
    <source>
        <dbReference type="ARBA" id="ARBA00022692"/>
    </source>
</evidence>
<dbReference type="Gene3D" id="1.20.1560.10">
    <property type="entry name" value="ABC transporter type 1, transmembrane domain"/>
    <property type="match status" value="1"/>
</dbReference>
<name>A0A6L2MW72_TANCI</name>
<evidence type="ECO:0000256" key="1">
    <source>
        <dbReference type="ARBA" id="ARBA00004141"/>
    </source>
</evidence>
<evidence type="ECO:0000256" key="6">
    <source>
        <dbReference type="ARBA" id="ARBA00023136"/>
    </source>
</evidence>
<comment type="subcellular location">
    <subcellularLocation>
        <location evidence="1">Membrane</location>
        <topology evidence="1">Multi-pass membrane protein</topology>
    </subcellularLocation>
</comment>
<reference evidence="8" key="1">
    <citation type="journal article" date="2019" name="Sci. Rep.">
        <title>Draft genome of Tanacetum cinerariifolium, the natural source of mosquito coil.</title>
        <authorList>
            <person name="Yamashiro T."/>
            <person name="Shiraishi A."/>
            <person name="Satake H."/>
            <person name="Nakayama K."/>
        </authorList>
    </citation>
    <scope>NUCLEOTIDE SEQUENCE</scope>
</reference>
<dbReference type="Gene3D" id="3.40.50.300">
    <property type="entry name" value="P-loop containing nucleotide triphosphate hydrolases"/>
    <property type="match status" value="1"/>
</dbReference>
<accession>A0A6L2MW72</accession>
<dbReference type="EMBL" id="BKCJ010007634">
    <property type="protein sequence ID" value="GEU78246.1"/>
    <property type="molecule type" value="Genomic_DNA"/>
</dbReference>
<organism evidence="8">
    <name type="scientific">Tanacetum cinerariifolium</name>
    <name type="common">Dalmatian daisy</name>
    <name type="synonym">Chrysanthemum cinerariifolium</name>
    <dbReference type="NCBI Taxonomy" id="118510"/>
    <lineage>
        <taxon>Eukaryota</taxon>
        <taxon>Viridiplantae</taxon>
        <taxon>Streptophyta</taxon>
        <taxon>Embryophyta</taxon>
        <taxon>Tracheophyta</taxon>
        <taxon>Spermatophyta</taxon>
        <taxon>Magnoliopsida</taxon>
        <taxon>eudicotyledons</taxon>
        <taxon>Gunneridae</taxon>
        <taxon>Pentapetalae</taxon>
        <taxon>asterids</taxon>
        <taxon>campanulids</taxon>
        <taxon>Asterales</taxon>
        <taxon>Asteraceae</taxon>
        <taxon>Asteroideae</taxon>
        <taxon>Anthemideae</taxon>
        <taxon>Anthemidinae</taxon>
        <taxon>Tanacetum</taxon>
    </lineage>
</organism>
<evidence type="ECO:0000256" key="4">
    <source>
        <dbReference type="ARBA" id="ARBA00022737"/>
    </source>
</evidence>
<evidence type="ECO:0000256" key="7">
    <source>
        <dbReference type="SAM" id="MobiDB-lite"/>
    </source>
</evidence>
<protein>
    <submittedName>
        <fullName evidence="8">ABC transporter B family member 19-like</fullName>
    </submittedName>
</protein>
<feature type="region of interest" description="Disordered" evidence="7">
    <location>
        <begin position="83"/>
        <end position="105"/>
    </location>
</feature>
<dbReference type="InterPro" id="IPR036640">
    <property type="entry name" value="ABC1_TM_sf"/>
</dbReference>
<dbReference type="InterPro" id="IPR039421">
    <property type="entry name" value="Type_1_exporter"/>
</dbReference>
<keyword evidence="6" id="KW-0472">Membrane</keyword>
<dbReference type="SUPFAM" id="SSF52540">
    <property type="entry name" value="P-loop containing nucleoside triphosphate hydrolases"/>
    <property type="match status" value="1"/>
</dbReference>
<feature type="compositionally biased region" description="Basic and acidic residues" evidence="7">
    <location>
        <begin position="92"/>
        <end position="105"/>
    </location>
</feature>
<sequence>MLLLDEATSTLDSESEKLVQDAVETAMKGRTVILIAHRMSTIVSAYMIEVVQNGQVTETGTHSNLLQTSEFYSNLFSMQNISTEGEPSSISHVKETETTDQRGESYDKSSTSFVFSFSRRFSSIHGERPSAGYDKLRKESLESEFGDALTSRSKCLSMYYSFGRFLALYRAAFISYEVFNLTVGQFFIHDLNERAAKDLSRVVRIEFLLVICTIMEFNETAVVFFPSHISASSYICKCLGRLDMGWLFGSESVTNEVEMAGVSEVSLDNLENIKKICQMIFWRCRDISDEGSPRNQEFGSPSFTPDYLCLPSKSHLWPIYEDLDADDVVPVDAGSPLPEEKQHATLATTNADSNSMNYDDNFVASADVSTFQETELRNSDHIETQQLERLPLTRKVAVEFFVETSLDCHGYFNFRLRSRLGAVDGLDGTERGYQGRCLGKGKQGGDQGAYKVFGYLIGNVMEVLEVLKWW</sequence>
<dbReference type="AlphaFoldDB" id="A0A6L2MW72"/>
<keyword evidence="4" id="KW-0677">Repeat</keyword>
<dbReference type="PANTHER" id="PTHR43394">
    <property type="entry name" value="ATP-DEPENDENT PERMEASE MDL1, MITOCHONDRIAL"/>
    <property type="match status" value="1"/>
</dbReference>
<dbReference type="PANTHER" id="PTHR43394:SF11">
    <property type="entry name" value="ATP-BINDING CASSETTE TRANSPORTER"/>
    <property type="match status" value="1"/>
</dbReference>
<evidence type="ECO:0000313" key="8">
    <source>
        <dbReference type="EMBL" id="GEU78246.1"/>
    </source>
</evidence>
<evidence type="ECO:0000256" key="5">
    <source>
        <dbReference type="ARBA" id="ARBA00022989"/>
    </source>
</evidence>
<dbReference type="GO" id="GO:0015421">
    <property type="term" value="F:ABC-type oligopeptide transporter activity"/>
    <property type="evidence" value="ECO:0007669"/>
    <property type="project" value="TreeGrafter"/>
</dbReference>
<dbReference type="GO" id="GO:0005743">
    <property type="term" value="C:mitochondrial inner membrane"/>
    <property type="evidence" value="ECO:0007669"/>
    <property type="project" value="TreeGrafter"/>
</dbReference>
<dbReference type="GO" id="GO:0005524">
    <property type="term" value="F:ATP binding"/>
    <property type="evidence" value="ECO:0007669"/>
    <property type="project" value="InterPro"/>
</dbReference>
<dbReference type="GO" id="GO:0090374">
    <property type="term" value="P:oligopeptide export from mitochondrion"/>
    <property type="evidence" value="ECO:0007669"/>
    <property type="project" value="TreeGrafter"/>
</dbReference>
<evidence type="ECO:0000256" key="2">
    <source>
        <dbReference type="ARBA" id="ARBA00022448"/>
    </source>
</evidence>
<keyword evidence="2" id="KW-0813">Transport</keyword>
<gene>
    <name evidence="8" type="ORF">Tci_050224</name>
</gene>